<dbReference type="InterPro" id="IPR012664">
    <property type="entry name" value="CHP02452"/>
</dbReference>
<feature type="region of interest" description="Disordered" evidence="1">
    <location>
        <begin position="70"/>
        <end position="94"/>
    </location>
</feature>
<comment type="caution">
    <text evidence="3">The sequence shown here is derived from an EMBL/GenBank/DDBJ whole genome shotgun (WGS) entry which is preliminary data.</text>
</comment>
<accession>A0A8H5JZR2</accession>
<dbReference type="PANTHER" id="PTHR35596">
    <property type="entry name" value="DUF2263 DOMAIN-CONTAINING PROTEIN"/>
    <property type="match status" value="1"/>
</dbReference>
<dbReference type="SUPFAM" id="SSF52949">
    <property type="entry name" value="Macro domain-like"/>
    <property type="match status" value="1"/>
</dbReference>
<feature type="domain" description="Microbial-type PARG catalytic" evidence="2">
    <location>
        <begin position="92"/>
        <end position="195"/>
    </location>
</feature>
<sequence length="417" mass="46435">MGRTEPSIGRPPAAFRKDARSKKAKATINKVIPSLLTGYPGAQKGINSAELIPFMNKTVLPEPYGKLLTKQEDKGDATTKGKSTEGAQDPHEDLAKLKPPRISIREVDTLVAARDLLNIETPTGVRTDFVNTRAHVAILNMGSPLNPGGGFLNGANSQEESLCMRTTLYPSLKDEWYRLPELSSIWTPTVLVFRDEDGNDIDKKDRFYVDCITAAMIRGPEFELDEDGVASYANKKDRDTAQAKMRAVMRIAMVKRCKRLVLGAWGCGAHGNPVGEIARAWKSVLTPKYDKSKLKERWEYVDEIVFAIKDHNMAQAFAEAWGDGIELQDEGKDKITEEEEKDAEEVDPADVKTQELKVKIRELEDRIQRVNNPKVLDGLKAILDGLEKQLPEEESEDEALTQDSEWEHVKAEGTGSS</sequence>
<dbReference type="Gene3D" id="3.40.220.10">
    <property type="entry name" value="Leucine Aminopeptidase, subunit E, domain 1"/>
    <property type="match status" value="1"/>
</dbReference>
<evidence type="ECO:0000313" key="3">
    <source>
        <dbReference type="EMBL" id="KAF5564268.1"/>
    </source>
</evidence>
<feature type="region of interest" description="Disordered" evidence="1">
    <location>
        <begin position="1"/>
        <end position="22"/>
    </location>
</feature>
<gene>
    <name evidence="3" type="ORF">FNAPI_2261</name>
</gene>
<dbReference type="AlphaFoldDB" id="A0A8H5JZR2"/>
<dbReference type="NCBIfam" id="TIGR02452">
    <property type="entry name" value="TIGR02452 family protein"/>
    <property type="match status" value="1"/>
</dbReference>
<dbReference type="PANTHER" id="PTHR35596:SF1">
    <property type="entry name" value="MICROBIAL-TYPE PARG CATALYTIC DOMAIN-CONTAINING PROTEIN"/>
    <property type="match status" value="1"/>
</dbReference>
<evidence type="ECO:0000313" key="4">
    <source>
        <dbReference type="Proteomes" id="UP000574317"/>
    </source>
</evidence>
<organism evidence="3 4">
    <name type="scientific">Fusarium napiforme</name>
    <dbReference type="NCBI Taxonomy" id="42672"/>
    <lineage>
        <taxon>Eukaryota</taxon>
        <taxon>Fungi</taxon>
        <taxon>Dikarya</taxon>
        <taxon>Ascomycota</taxon>
        <taxon>Pezizomycotina</taxon>
        <taxon>Sordariomycetes</taxon>
        <taxon>Hypocreomycetidae</taxon>
        <taxon>Hypocreales</taxon>
        <taxon>Nectriaceae</taxon>
        <taxon>Fusarium</taxon>
        <taxon>Fusarium fujikuroi species complex</taxon>
    </lineage>
</organism>
<keyword evidence="4" id="KW-1185">Reference proteome</keyword>
<dbReference type="EMBL" id="JAAOAO010000077">
    <property type="protein sequence ID" value="KAF5564268.1"/>
    <property type="molecule type" value="Genomic_DNA"/>
</dbReference>
<dbReference type="Proteomes" id="UP000574317">
    <property type="component" value="Unassembled WGS sequence"/>
</dbReference>
<reference evidence="3 4" key="1">
    <citation type="submission" date="2020-05" db="EMBL/GenBank/DDBJ databases">
        <title>Identification and distribution of gene clusters putatively required for synthesis of sphingolipid metabolism inhibitors in phylogenetically diverse species of the filamentous fungus Fusarium.</title>
        <authorList>
            <person name="Kim H.-S."/>
            <person name="Busman M."/>
            <person name="Brown D.W."/>
            <person name="Divon H."/>
            <person name="Uhlig S."/>
            <person name="Proctor R.H."/>
        </authorList>
    </citation>
    <scope>NUCLEOTIDE SEQUENCE [LARGE SCALE GENOMIC DNA]</scope>
    <source>
        <strain evidence="3 4">NRRL 25196</strain>
    </source>
</reference>
<evidence type="ECO:0000259" key="2">
    <source>
        <dbReference type="Pfam" id="PF10021"/>
    </source>
</evidence>
<dbReference type="InterPro" id="IPR043472">
    <property type="entry name" value="Macro_dom-like"/>
</dbReference>
<dbReference type="InterPro" id="IPR019261">
    <property type="entry name" value="PARG_cat_microbial"/>
</dbReference>
<name>A0A8H5JZR2_9HYPO</name>
<dbReference type="Pfam" id="PF10021">
    <property type="entry name" value="PARG_cat_microb"/>
    <property type="match status" value="1"/>
</dbReference>
<proteinExistence type="predicted"/>
<evidence type="ECO:0000256" key="1">
    <source>
        <dbReference type="SAM" id="MobiDB-lite"/>
    </source>
</evidence>
<feature type="region of interest" description="Disordered" evidence="1">
    <location>
        <begin position="390"/>
        <end position="417"/>
    </location>
</feature>
<protein>
    <recommendedName>
        <fullName evidence="2">Microbial-type PARG catalytic domain-containing protein</fullName>
    </recommendedName>
</protein>